<dbReference type="AlphaFoldDB" id="A0A5B7JMX3"/>
<evidence type="ECO:0000313" key="3">
    <source>
        <dbReference type="Proteomes" id="UP000324222"/>
    </source>
</evidence>
<protein>
    <submittedName>
        <fullName evidence="2">Uncharacterized protein</fullName>
    </submittedName>
</protein>
<feature type="region of interest" description="Disordered" evidence="1">
    <location>
        <begin position="44"/>
        <end position="77"/>
    </location>
</feature>
<gene>
    <name evidence="2" type="ORF">E2C01_092758</name>
</gene>
<evidence type="ECO:0000256" key="1">
    <source>
        <dbReference type="SAM" id="MobiDB-lite"/>
    </source>
</evidence>
<dbReference type="Proteomes" id="UP000324222">
    <property type="component" value="Unassembled WGS sequence"/>
</dbReference>
<reference evidence="2 3" key="1">
    <citation type="submission" date="2019-05" db="EMBL/GenBank/DDBJ databases">
        <title>Another draft genome of Portunus trituberculatus and its Hox gene families provides insights of decapod evolution.</title>
        <authorList>
            <person name="Jeong J.-H."/>
            <person name="Song I."/>
            <person name="Kim S."/>
            <person name="Choi T."/>
            <person name="Kim D."/>
            <person name="Ryu S."/>
            <person name="Kim W."/>
        </authorList>
    </citation>
    <scope>NUCLEOTIDE SEQUENCE [LARGE SCALE GENOMIC DNA]</scope>
    <source>
        <tissue evidence="2">Muscle</tissue>
    </source>
</reference>
<dbReference type="EMBL" id="VSRR010109973">
    <property type="protein sequence ID" value="MPC97442.1"/>
    <property type="molecule type" value="Genomic_DNA"/>
</dbReference>
<evidence type="ECO:0000313" key="2">
    <source>
        <dbReference type="EMBL" id="MPC97442.1"/>
    </source>
</evidence>
<keyword evidence="3" id="KW-1185">Reference proteome</keyword>
<organism evidence="2 3">
    <name type="scientific">Portunus trituberculatus</name>
    <name type="common">Swimming crab</name>
    <name type="synonym">Neptunus trituberculatus</name>
    <dbReference type="NCBI Taxonomy" id="210409"/>
    <lineage>
        <taxon>Eukaryota</taxon>
        <taxon>Metazoa</taxon>
        <taxon>Ecdysozoa</taxon>
        <taxon>Arthropoda</taxon>
        <taxon>Crustacea</taxon>
        <taxon>Multicrustacea</taxon>
        <taxon>Malacostraca</taxon>
        <taxon>Eumalacostraca</taxon>
        <taxon>Eucarida</taxon>
        <taxon>Decapoda</taxon>
        <taxon>Pleocyemata</taxon>
        <taxon>Brachyura</taxon>
        <taxon>Eubrachyura</taxon>
        <taxon>Portunoidea</taxon>
        <taxon>Portunidae</taxon>
        <taxon>Portuninae</taxon>
        <taxon>Portunus</taxon>
    </lineage>
</organism>
<proteinExistence type="predicted"/>
<sequence>MSDRGPRSPAISFLTAHGLSEVRLCETCQSQDKCVGPTYHDAPLRTCRPTPGRGGHTPASPRQPGQVDVQPGKRITP</sequence>
<accession>A0A5B7JMX3</accession>
<name>A0A5B7JMX3_PORTR</name>
<comment type="caution">
    <text evidence="2">The sequence shown here is derived from an EMBL/GenBank/DDBJ whole genome shotgun (WGS) entry which is preliminary data.</text>
</comment>